<dbReference type="InterPro" id="IPR013785">
    <property type="entry name" value="Aldolase_TIM"/>
</dbReference>
<evidence type="ECO:0000256" key="3">
    <source>
        <dbReference type="ARBA" id="ARBA00005133"/>
    </source>
</evidence>
<comment type="pathway">
    <text evidence="3 12 14">Amino-acid biosynthesis; L-histidine biosynthesis; L-histidine from 5-phospho-alpha-D-ribose 1-diphosphate: step 4/9.</text>
</comment>
<dbReference type="SUPFAM" id="SSF51366">
    <property type="entry name" value="Ribulose-phoshate binding barrel"/>
    <property type="match status" value="1"/>
</dbReference>
<dbReference type="NCBIfam" id="NF010112">
    <property type="entry name" value="PRK13585.1"/>
    <property type="match status" value="1"/>
</dbReference>
<evidence type="ECO:0000256" key="1">
    <source>
        <dbReference type="ARBA" id="ARBA00000901"/>
    </source>
</evidence>
<evidence type="ECO:0000256" key="10">
    <source>
        <dbReference type="ARBA" id="ARBA00023235"/>
    </source>
</evidence>
<evidence type="ECO:0000256" key="2">
    <source>
        <dbReference type="ARBA" id="ARBA00004496"/>
    </source>
</evidence>
<dbReference type="Pfam" id="PF00977">
    <property type="entry name" value="His_biosynth"/>
    <property type="match status" value="1"/>
</dbReference>
<dbReference type="OrthoDB" id="9807749at2"/>
<evidence type="ECO:0000256" key="8">
    <source>
        <dbReference type="ARBA" id="ARBA00022605"/>
    </source>
</evidence>
<evidence type="ECO:0000256" key="7">
    <source>
        <dbReference type="ARBA" id="ARBA00022490"/>
    </source>
</evidence>
<accession>A0A1W1W2F8</accession>
<proteinExistence type="inferred from homology"/>
<keyword evidence="16" id="KW-1185">Reference proteome</keyword>
<feature type="active site" description="Proton acceptor" evidence="12">
    <location>
        <position position="8"/>
    </location>
</feature>
<dbReference type="PANTHER" id="PTHR43090">
    <property type="entry name" value="1-(5-PHOSPHORIBOSYL)-5-[(5-PHOSPHORIBOSYLAMINO)METHYLIDENEAMINO] IMIDAZOLE-4-CARBOXAMIDE ISOMERASE"/>
    <property type="match status" value="1"/>
</dbReference>
<dbReference type="STRING" id="698762.SAMN00808754_3101"/>
<dbReference type="FunFam" id="3.20.20.70:FF:000009">
    <property type="entry name" value="1-(5-phosphoribosyl)-5-[(5-phosphoribosylamino)methylideneamino] imidazole-4-carboxamide isomerase"/>
    <property type="match status" value="1"/>
</dbReference>
<evidence type="ECO:0000256" key="9">
    <source>
        <dbReference type="ARBA" id="ARBA00023102"/>
    </source>
</evidence>
<sequence length="247" mass="26552">MIVFPAIDLRDGRCVRLYQGQPEAETVYSEDPVEMARLWVKEGASWLHVVDLDGAFEGRRKNLPLIQEIIVAAGIPVQVGGGVRSLDDIEALLMAGATRVILGTVAVTQPELVREACRRYGEAIVVGVDCWDGWVATKGWTEISSRRGVEVARELAGLGVKRLIYTDISRDGTLKGPNLEAIREVALASGLPVIASGGVATLEDITSLRELKPYGVEGVIIGRALYQGRFSLAEAIKAAGESASARK</sequence>
<comment type="similarity">
    <text evidence="4 12 13">Belongs to the HisA/HisF family.</text>
</comment>
<dbReference type="InterPro" id="IPR023016">
    <property type="entry name" value="HisA/PriA"/>
</dbReference>
<keyword evidence="9 12" id="KW-0368">Histidine biosynthesis</keyword>
<dbReference type="InterPro" id="IPR006063">
    <property type="entry name" value="HisA_bact_arch"/>
</dbReference>
<dbReference type="Gene3D" id="3.20.20.70">
    <property type="entry name" value="Aldolase class I"/>
    <property type="match status" value="1"/>
</dbReference>
<dbReference type="InterPro" id="IPR044524">
    <property type="entry name" value="Isoase_HisA-like"/>
</dbReference>
<dbReference type="InterPro" id="IPR011060">
    <property type="entry name" value="RibuloseP-bd_barrel"/>
</dbReference>
<evidence type="ECO:0000256" key="13">
    <source>
        <dbReference type="RuleBase" id="RU003657"/>
    </source>
</evidence>
<name>A0A1W1W2F8_9FIRM</name>
<evidence type="ECO:0000256" key="6">
    <source>
        <dbReference type="ARBA" id="ARBA00018464"/>
    </source>
</evidence>
<dbReference type="EC" id="5.3.1.16" evidence="5 12"/>
<keyword evidence="10 12" id="KW-0413">Isomerase</keyword>
<gene>
    <name evidence="12" type="primary">hisA</name>
    <name evidence="15" type="ORF">SAMN00808754_3101</name>
</gene>
<comment type="subcellular location">
    <subcellularLocation>
        <location evidence="2 12 14">Cytoplasm</location>
    </subcellularLocation>
</comment>
<evidence type="ECO:0000256" key="11">
    <source>
        <dbReference type="ARBA" id="ARBA00030547"/>
    </source>
</evidence>
<feature type="active site" description="Proton donor" evidence="12">
    <location>
        <position position="129"/>
    </location>
</feature>
<dbReference type="InterPro" id="IPR006062">
    <property type="entry name" value="His_biosynth"/>
</dbReference>
<organism evidence="15 16">
    <name type="scientific">Thermanaeromonas toyohensis ToBE</name>
    <dbReference type="NCBI Taxonomy" id="698762"/>
    <lineage>
        <taxon>Bacteria</taxon>
        <taxon>Bacillati</taxon>
        <taxon>Bacillota</taxon>
        <taxon>Clostridia</taxon>
        <taxon>Neomoorellales</taxon>
        <taxon>Neomoorellaceae</taxon>
        <taxon>Thermanaeromonas</taxon>
    </lineage>
</organism>
<dbReference type="AlphaFoldDB" id="A0A1W1W2F8"/>
<evidence type="ECO:0000313" key="16">
    <source>
        <dbReference type="Proteomes" id="UP000192569"/>
    </source>
</evidence>
<dbReference type="Proteomes" id="UP000192569">
    <property type="component" value="Chromosome I"/>
</dbReference>
<dbReference type="EMBL" id="LT838272">
    <property type="protein sequence ID" value="SMB99805.1"/>
    <property type="molecule type" value="Genomic_DNA"/>
</dbReference>
<evidence type="ECO:0000256" key="12">
    <source>
        <dbReference type="HAMAP-Rule" id="MF_01014"/>
    </source>
</evidence>
<dbReference type="PANTHER" id="PTHR43090:SF2">
    <property type="entry name" value="1-(5-PHOSPHORIBOSYL)-5-[(5-PHOSPHORIBOSYLAMINO)METHYLIDENEAMINO] IMIDAZOLE-4-CARBOXAMIDE ISOMERASE"/>
    <property type="match status" value="1"/>
</dbReference>
<dbReference type="GO" id="GO:0005737">
    <property type="term" value="C:cytoplasm"/>
    <property type="evidence" value="ECO:0007669"/>
    <property type="project" value="UniProtKB-SubCell"/>
</dbReference>
<dbReference type="GO" id="GO:0000162">
    <property type="term" value="P:L-tryptophan biosynthetic process"/>
    <property type="evidence" value="ECO:0007669"/>
    <property type="project" value="TreeGrafter"/>
</dbReference>
<evidence type="ECO:0000256" key="14">
    <source>
        <dbReference type="RuleBase" id="RU003658"/>
    </source>
</evidence>
<dbReference type="GO" id="GO:0000105">
    <property type="term" value="P:L-histidine biosynthetic process"/>
    <property type="evidence" value="ECO:0007669"/>
    <property type="project" value="UniProtKB-UniRule"/>
</dbReference>
<dbReference type="UniPathway" id="UPA00031">
    <property type="reaction ID" value="UER00009"/>
</dbReference>
<keyword evidence="7 12" id="KW-0963">Cytoplasm</keyword>
<evidence type="ECO:0000256" key="4">
    <source>
        <dbReference type="ARBA" id="ARBA00009667"/>
    </source>
</evidence>
<dbReference type="NCBIfam" id="TIGR00007">
    <property type="entry name" value="1-(5-phosphoribosyl)-5-[(5-phosphoribosylamino)methylideneamino]imidazole-4-carboxamide isomerase"/>
    <property type="match status" value="1"/>
</dbReference>
<evidence type="ECO:0000313" key="15">
    <source>
        <dbReference type="EMBL" id="SMB99805.1"/>
    </source>
</evidence>
<dbReference type="CDD" id="cd04732">
    <property type="entry name" value="HisA"/>
    <property type="match status" value="1"/>
</dbReference>
<evidence type="ECO:0000256" key="5">
    <source>
        <dbReference type="ARBA" id="ARBA00012550"/>
    </source>
</evidence>
<keyword evidence="8 12" id="KW-0028">Amino-acid biosynthesis</keyword>
<protein>
    <recommendedName>
        <fullName evidence="6 12">1-(5-phosphoribosyl)-5-[(5-phosphoribosylamino)methylideneamino] imidazole-4-carboxamide isomerase</fullName>
        <ecNumber evidence="5 12">5.3.1.16</ecNumber>
    </recommendedName>
    <alternativeName>
        <fullName evidence="11 12">Phosphoribosylformimino-5-aminoimidazole carboxamide ribotide isomerase</fullName>
    </alternativeName>
</protein>
<dbReference type="GO" id="GO:0003949">
    <property type="term" value="F:1-(5-phosphoribosyl)-5-[(5-phosphoribosylamino)methylideneamino]imidazole-4-carboxamide isomerase activity"/>
    <property type="evidence" value="ECO:0007669"/>
    <property type="project" value="UniProtKB-UniRule"/>
</dbReference>
<reference evidence="15 16" key="1">
    <citation type="submission" date="2017-04" db="EMBL/GenBank/DDBJ databases">
        <authorList>
            <person name="Afonso C.L."/>
            <person name="Miller P.J."/>
            <person name="Scott M.A."/>
            <person name="Spackman E."/>
            <person name="Goraichik I."/>
            <person name="Dimitrov K.M."/>
            <person name="Suarez D.L."/>
            <person name="Swayne D.E."/>
        </authorList>
    </citation>
    <scope>NUCLEOTIDE SEQUENCE [LARGE SCALE GENOMIC DNA]</scope>
    <source>
        <strain evidence="15 16">ToBE</strain>
    </source>
</reference>
<dbReference type="HAMAP" id="MF_01014">
    <property type="entry name" value="HisA"/>
    <property type="match status" value="1"/>
</dbReference>
<dbReference type="RefSeq" id="WP_084666755.1">
    <property type="nucleotide sequence ID" value="NZ_LT838272.1"/>
</dbReference>
<comment type="catalytic activity">
    <reaction evidence="1 12 14">
        <text>1-(5-phospho-beta-D-ribosyl)-5-[(5-phospho-beta-D-ribosylamino)methylideneamino]imidazole-4-carboxamide = 5-[(5-phospho-1-deoxy-D-ribulos-1-ylimino)methylamino]-1-(5-phospho-beta-D-ribosyl)imidazole-4-carboxamide</text>
        <dbReference type="Rhea" id="RHEA:15469"/>
        <dbReference type="ChEBI" id="CHEBI:58435"/>
        <dbReference type="ChEBI" id="CHEBI:58525"/>
        <dbReference type="EC" id="5.3.1.16"/>
    </reaction>
</comment>